<evidence type="ECO:0000313" key="3">
    <source>
        <dbReference type="EMBL" id="SUP61214.1"/>
    </source>
</evidence>
<dbReference type="RefSeq" id="WP_057746116.1">
    <property type="nucleotide sequence ID" value="NZ_BJLU01000005.1"/>
</dbReference>
<evidence type="ECO:0000313" key="4">
    <source>
        <dbReference type="Proteomes" id="UP000254621"/>
    </source>
</evidence>
<protein>
    <submittedName>
        <fullName evidence="3">YGGT family</fullName>
    </submittedName>
</protein>
<dbReference type="OrthoDB" id="47652at2"/>
<keyword evidence="2" id="KW-0812">Transmembrane</keyword>
<keyword evidence="2" id="KW-0472">Membrane</keyword>
<dbReference type="AlphaFoldDB" id="A0A380P8Q8"/>
<feature type="transmembrane region" description="Helical" evidence="2">
    <location>
        <begin position="7"/>
        <end position="28"/>
    </location>
</feature>
<dbReference type="STRING" id="1629.IV50_GL001057"/>
<dbReference type="InterPro" id="IPR003425">
    <property type="entry name" value="CCB3/YggT"/>
</dbReference>
<dbReference type="Pfam" id="PF02325">
    <property type="entry name" value="CCB3_YggT"/>
    <property type="match status" value="1"/>
</dbReference>
<comment type="similarity">
    <text evidence="1">Belongs to the YggT family.</text>
</comment>
<sequence>MGTVLMILAYLLQGLEWIIVIWALMSWFPALRDSKFGEFIAKIADLVVGPIQRIVPPLGMIDFSAIIALILLQAAQYGIMSLAQSL</sequence>
<evidence type="ECO:0000256" key="1">
    <source>
        <dbReference type="ARBA" id="ARBA00010894"/>
    </source>
</evidence>
<organism evidence="3 4">
    <name type="scientific">Weissella viridescens</name>
    <name type="common">Lactobacillus viridescens</name>
    <dbReference type="NCBI Taxonomy" id="1629"/>
    <lineage>
        <taxon>Bacteria</taxon>
        <taxon>Bacillati</taxon>
        <taxon>Bacillota</taxon>
        <taxon>Bacilli</taxon>
        <taxon>Lactobacillales</taxon>
        <taxon>Lactobacillaceae</taxon>
        <taxon>Weissella</taxon>
    </lineage>
</organism>
<gene>
    <name evidence="3" type="ORF">NCTC13645_02347</name>
</gene>
<name>A0A380P8Q8_WEIVI</name>
<dbReference type="Proteomes" id="UP000254621">
    <property type="component" value="Unassembled WGS sequence"/>
</dbReference>
<dbReference type="GeneID" id="86898994"/>
<dbReference type="EMBL" id="UHIV01000006">
    <property type="protein sequence ID" value="SUP61214.1"/>
    <property type="molecule type" value="Genomic_DNA"/>
</dbReference>
<dbReference type="PANTHER" id="PTHR33219">
    <property type="entry name" value="YLMG HOMOLOG PROTEIN 2, CHLOROPLASTIC"/>
    <property type="match status" value="1"/>
</dbReference>
<accession>A0A380P8Q8</accession>
<evidence type="ECO:0000256" key="2">
    <source>
        <dbReference type="SAM" id="Phobius"/>
    </source>
</evidence>
<reference evidence="3 4" key="1">
    <citation type="submission" date="2018-06" db="EMBL/GenBank/DDBJ databases">
        <authorList>
            <consortium name="Pathogen Informatics"/>
            <person name="Doyle S."/>
        </authorList>
    </citation>
    <scope>NUCLEOTIDE SEQUENCE [LARGE SCALE GENOMIC DNA]</scope>
    <source>
        <strain evidence="3 4">NCTC13645</strain>
    </source>
</reference>
<dbReference type="GO" id="GO:0016020">
    <property type="term" value="C:membrane"/>
    <property type="evidence" value="ECO:0007669"/>
    <property type="project" value="InterPro"/>
</dbReference>
<proteinExistence type="inferred from homology"/>
<dbReference type="PANTHER" id="PTHR33219:SF14">
    <property type="entry name" value="PROTEIN COFACTOR ASSEMBLY OF COMPLEX C SUBUNIT B CCB3, CHLOROPLASTIC-RELATED"/>
    <property type="match status" value="1"/>
</dbReference>
<keyword evidence="2" id="KW-1133">Transmembrane helix</keyword>